<dbReference type="GO" id="GO:0032259">
    <property type="term" value="P:methylation"/>
    <property type="evidence" value="ECO:0007669"/>
    <property type="project" value="UniProtKB-KW"/>
</dbReference>
<dbReference type="RefSeq" id="WP_154917739.1">
    <property type="nucleotide sequence ID" value="NZ_VUOE01000001.1"/>
</dbReference>
<sequence>MSRYLTTKDYFNTQEEFHLEYISELDMLKTYPVPKNLDNYYDHPDYISHTDQKKTLIDKIYQLIKNYSLDKKVKLIKKLRTTEKTILDIGAGTGDFLKYAQKDGWQIHGVEPNHQARIKALTKEITLKESLADIPEDKFDVITLWHVLEHIPDLESEIKNIQNKLKLNGYLVIAVPNYKSYDAKHYKQFWAAYDTPRHLWHFSKESIKRLFKPYKLKLVQTKPMLFDSFYVSLLSEKYKSSKNNYLMAFLIGLVSNLKGILSKEYSSHIYILKKLNN</sequence>
<reference evidence="1 2" key="1">
    <citation type="submission" date="2019-09" db="EMBL/GenBank/DDBJ databases">
        <authorList>
            <person name="Khan S.A."/>
            <person name="Jeon C.O."/>
            <person name="Chun B.H."/>
            <person name="Jeong S.E."/>
        </authorList>
    </citation>
    <scope>NUCLEOTIDE SEQUENCE [LARGE SCALE GENOMIC DNA]</scope>
    <source>
        <strain evidence="1 2">KCTC 42508</strain>
    </source>
</reference>
<keyword evidence="1" id="KW-0489">Methyltransferase</keyword>
<evidence type="ECO:0000313" key="1">
    <source>
        <dbReference type="EMBL" id="KAA2219281.1"/>
    </source>
</evidence>
<dbReference type="AlphaFoldDB" id="A0A5B2TXJ3"/>
<dbReference type="Proteomes" id="UP000323188">
    <property type="component" value="Unassembled WGS sequence"/>
</dbReference>
<evidence type="ECO:0000313" key="2">
    <source>
        <dbReference type="Proteomes" id="UP000323188"/>
    </source>
</evidence>
<dbReference type="SUPFAM" id="SSF53335">
    <property type="entry name" value="S-adenosyl-L-methionine-dependent methyltransferases"/>
    <property type="match status" value="1"/>
</dbReference>
<proteinExistence type="predicted"/>
<dbReference type="CDD" id="cd02440">
    <property type="entry name" value="AdoMet_MTases"/>
    <property type="match status" value="1"/>
</dbReference>
<comment type="caution">
    <text evidence="1">The sequence shown here is derived from an EMBL/GenBank/DDBJ whole genome shotgun (WGS) entry which is preliminary data.</text>
</comment>
<gene>
    <name evidence="1" type="ORF">F0361_06655</name>
</gene>
<keyword evidence="1" id="KW-0808">Transferase</keyword>
<dbReference type="PANTHER" id="PTHR43861">
    <property type="entry name" value="TRANS-ACONITATE 2-METHYLTRANSFERASE-RELATED"/>
    <property type="match status" value="1"/>
</dbReference>
<dbReference type="Pfam" id="PF13489">
    <property type="entry name" value="Methyltransf_23"/>
    <property type="match status" value="1"/>
</dbReference>
<dbReference type="Gene3D" id="3.40.50.150">
    <property type="entry name" value="Vaccinia Virus protein VP39"/>
    <property type="match status" value="1"/>
</dbReference>
<dbReference type="InterPro" id="IPR029063">
    <property type="entry name" value="SAM-dependent_MTases_sf"/>
</dbReference>
<organism evidence="1 2">
    <name type="scientific">Maribacter flavus</name>
    <dbReference type="NCBI Taxonomy" id="1658664"/>
    <lineage>
        <taxon>Bacteria</taxon>
        <taxon>Pseudomonadati</taxon>
        <taxon>Bacteroidota</taxon>
        <taxon>Flavobacteriia</taxon>
        <taxon>Flavobacteriales</taxon>
        <taxon>Flavobacteriaceae</taxon>
        <taxon>Maribacter</taxon>
    </lineage>
</organism>
<protein>
    <submittedName>
        <fullName evidence="1">Class I SAM-dependent methyltransferase</fullName>
    </submittedName>
</protein>
<accession>A0A5B2TXJ3</accession>
<dbReference type="GO" id="GO:0008168">
    <property type="term" value="F:methyltransferase activity"/>
    <property type="evidence" value="ECO:0007669"/>
    <property type="project" value="UniProtKB-KW"/>
</dbReference>
<dbReference type="EMBL" id="VUOE01000001">
    <property type="protein sequence ID" value="KAA2219281.1"/>
    <property type="molecule type" value="Genomic_DNA"/>
</dbReference>
<name>A0A5B2TXJ3_9FLAO</name>